<accession>A0A9P3QSR8</accession>
<dbReference type="RefSeq" id="WP_061112795.1">
    <property type="nucleotide sequence ID" value="NZ_BAAFVE010000037.1"/>
</dbReference>
<dbReference type="EMBL" id="DAAHUJ010000002">
    <property type="protein sequence ID" value="HAB7363426.1"/>
    <property type="molecule type" value="Genomic_DNA"/>
</dbReference>
<name>A0A9P3QSR8_LISMN</name>
<dbReference type="EMBL" id="RCRQ01000001">
    <property type="protein sequence ID" value="MCO37110.1"/>
    <property type="molecule type" value="Genomic_DNA"/>
</dbReference>
<dbReference type="AlphaFoldDB" id="A0A9P3QSR8"/>
<evidence type="ECO:0000313" key="1">
    <source>
        <dbReference type="EMBL" id="HAB7363426.1"/>
    </source>
</evidence>
<reference evidence="2 3" key="2">
    <citation type="submission" date="2018-07" db="EMBL/GenBank/DDBJ databases">
        <authorList>
            <consortium name="GenomeTrakr: Next Generation Sequencing Network for Food Pathogen Tracability"/>
        </authorList>
    </citation>
    <scope>NUCLEOTIDE SEQUENCE [LARGE SCALE GENOMIC DNA]</scope>
    <source>
        <strain evidence="2 3">FDA00013213</strain>
    </source>
</reference>
<evidence type="ECO:0000313" key="2">
    <source>
        <dbReference type="EMBL" id="MCO37110.1"/>
    </source>
</evidence>
<proteinExistence type="predicted"/>
<comment type="caution">
    <text evidence="1">The sequence shown here is derived from an EMBL/GenBank/DDBJ whole genome shotgun (WGS) entry which is preliminary data.</text>
</comment>
<evidence type="ECO:0000313" key="4">
    <source>
        <dbReference type="Proteomes" id="UP000845014"/>
    </source>
</evidence>
<reference evidence="1" key="3">
    <citation type="submission" date="2020-01" db="EMBL/GenBank/DDBJ databases">
        <authorList>
            <consortium name="NCBI Pathogen Detection Project"/>
        </authorList>
    </citation>
    <scope>NUCLEOTIDE SEQUENCE</scope>
    <source>
        <strain evidence="1">CFIAFB20160079</strain>
    </source>
</reference>
<sequence>MKESIIDLTDRTDISKFLTHLTRNSKDATAKENLISILNDKRINASSYCCMFNKELSKLSEEYQKEFSVTCFTETPLDRLKLVVKTLEHNNRRFEPYGLIFMKDTQCLESCFGINPVIYIRHQNRSLTKSFWNQFNNWRDKPNENKSFPTFGCLVNHVSSENDFQWQREWRMKGDYCFDYNHIVAVIAPQDEHIAIKELCTFESANKLTFIDSEWNTEEILYQLSKKYWHLSEQVMNVFKV</sequence>
<evidence type="ECO:0000313" key="3">
    <source>
        <dbReference type="Proteomes" id="UP000269407"/>
    </source>
</evidence>
<dbReference type="Proteomes" id="UP000269407">
    <property type="component" value="Unassembled WGS sequence"/>
</dbReference>
<protein>
    <submittedName>
        <fullName evidence="1">Uncharacterized protein</fullName>
    </submittedName>
</protein>
<dbReference type="Proteomes" id="UP000845014">
    <property type="component" value="Unassembled WGS sequence"/>
</dbReference>
<organism evidence="1 4">
    <name type="scientific">Listeria monocytogenes</name>
    <dbReference type="NCBI Taxonomy" id="1639"/>
    <lineage>
        <taxon>Bacteria</taxon>
        <taxon>Bacillati</taxon>
        <taxon>Bacillota</taxon>
        <taxon>Bacilli</taxon>
        <taxon>Bacillales</taxon>
        <taxon>Listeriaceae</taxon>
        <taxon>Listeria</taxon>
    </lineage>
</organism>
<gene>
    <name evidence="2" type="ORF">DOV25_01385</name>
    <name evidence="1" type="ORF">GYO01_04830</name>
</gene>
<reference evidence="1 4" key="1">
    <citation type="journal article" date="2018" name="Genome Biol.">
        <title>SKESA: strategic k-mer extension for scrupulous assemblies.</title>
        <authorList>
            <person name="Souvorov A."/>
            <person name="Agarwala R."/>
            <person name="Lipman D.J."/>
        </authorList>
    </citation>
    <scope>NUCLEOTIDE SEQUENCE [LARGE SCALE GENOMIC DNA]</scope>
    <source>
        <strain evidence="1 4">CFIAFB20160079</strain>
    </source>
</reference>